<proteinExistence type="predicted"/>
<name>A0ABU1T3I1_9ACTO</name>
<sequence length="154" mass="17074">MRIFVPLEVSDLQSEEISPRLVHYVSEKLAAVFPDADAEGLEYVATLAAADDSLRKMSADGAKGFRRIVGVAEVKNSMLADAEHDAALLESGIYLVQPFNVNEFESFLVDEPGNIDLVRRAVDGDEAAFLETEEIELLWYDAVERSALSRELLR</sequence>
<organism evidence="1 2">
    <name type="scientific">Arcanobacterium hippocoleae</name>
    <dbReference type="NCBI Taxonomy" id="149017"/>
    <lineage>
        <taxon>Bacteria</taxon>
        <taxon>Bacillati</taxon>
        <taxon>Actinomycetota</taxon>
        <taxon>Actinomycetes</taxon>
        <taxon>Actinomycetales</taxon>
        <taxon>Actinomycetaceae</taxon>
        <taxon>Arcanobacterium</taxon>
    </lineage>
</organism>
<gene>
    <name evidence="1" type="ORF">J2S36_001498</name>
</gene>
<evidence type="ECO:0000313" key="2">
    <source>
        <dbReference type="Proteomes" id="UP001266099"/>
    </source>
</evidence>
<dbReference type="RefSeq" id="WP_309957050.1">
    <property type="nucleotide sequence ID" value="NZ_JAVDUJ010000001.1"/>
</dbReference>
<evidence type="ECO:0000313" key="1">
    <source>
        <dbReference type="EMBL" id="MDR6939955.1"/>
    </source>
</evidence>
<dbReference type="EMBL" id="JAVDUJ010000001">
    <property type="protein sequence ID" value="MDR6939955.1"/>
    <property type="molecule type" value="Genomic_DNA"/>
</dbReference>
<keyword evidence="2" id="KW-1185">Reference proteome</keyword>
<dbReference type="Pfam" id="PF21853">
    <property type="entry name" value="DUF6912"/>
    <property type="match status" value="1"/>
</dbReference>
<dbReference type="InterPro" id="IPR054206">
    <property type="entry name" value="DUF6912"/>
</dbReference>
<reference evidence="1 2" key="1">
    <citation type="submission" date="2023-07" db="EMBL/GenBank/DDBJ databases">
        <title>Sequencing the genomes of 1000 actinobacteria strains.</title>
        <authorList>
            <person name="Klenk H.-P."/>
        </authorList>
    </citation>
    <scope>NUCLEOTIDE SEQUENCE [LARGE SCALE GENOMIC DNA]</scope>
    <source>
        <strain evidence="1 2">DSM 15539</strain>
    </source>
</reference>
<accession>A0ABU1T3I1</accession>
<comment type="caution">
    <text evidence="1">The sequence shown here is derived from an EMBL/GenBank/DDBJ whole genome shotgun (WGS) entry which is preliminary data.</text>
</comment>
<dbReference type="Proteomes" id="UP001266099">
    <property type="component" value="Unassembled WGS sequence"/>
</dbReference>
<protein>
    <submittedName>
        <fullName evidence="1">Uncharacterized protein</fullName>
    </submittedName>
</protein>